<evidence type="ECO:0000313" key="1">
    <source>
        <dbReference type="EMBL" id="MBM9459142.1"/>
    </source>
</evidence>
<dbReference type="Proteomes" id="UP000663791">
    <property type="component" value="Unassembled WGS sequence"/>
</dbReference>
<gene>
    <name evidence="1" type="ORF">JK386_04450</name>
</gene>
<accession>A0A938Y4N9</accession>
<dbReference type="RefSeq" id="WP_205290464.1">
    <property type="nucleotide sequence ID" value="NZ_CP074406.1"/>
</dbReference>
<protein>
    <submittedName>
        <fullName evidence="1">Uncharacterized protein</fullName>
    </submittedName>
</protein>
<organism evidence="1 2">
    <name type="scientific">Nocardioides faecalis</name>
    <dbReference type="NCBI Taxonomy" id="2803858"/>
    <lineage>
        <taxon>Bacteria</taxon>
        <taxon>Bacillati</taxon>
        <taxon>Actinomycetota</taxon>
        <taxon>Actinomycetes</taxon>
        <taxon>Propionibacteriales</taxon>
        <taxon>Nocardioidaceae</taxon>
        <taxon>Nocardioides</taxon>
    </lineage>
</organism>
<reference evidence="1" key="1">
    <citation type="submission" date="2021-01" db="EMBL/GenBank/DDBJ databases">
        <title>Novel species in genus Nocardioides.</title>
        <authorList>
            <person name="Zhang G."/>
        </authorList>
    </citation>
    <scope>NUCLEOTIDE SEQUENCE</scope>
    <source>
        <strain evidence="1">Zg-536</strain>
    </source>
</reference>
<sequence>MQDDLDIRMLEFIYDACEASGGPADAFGAWGTADTDDLGRATAASLKDRGLIRADLRMVAGYYIEPEGRRIVQEARSRRTDRAYRRSECRTQLLRWADTGGRLARRDFPGSADGLPFSMEESAQAAEYLMQKGLLISGNAWGEPHFQFEITEFGRECIDSGSSITEFLKPALTSVGPTINVHGTGNNVAAALGRHSTATATMESFDHEAAIQVAEAIRQALSVLSLPPETEDLLDDITQREDPSRAQRALARLYPFLGELSTGALGGVLGNAASGALGI</sequence>
<comment type="caution">
    <text evidence="1">The sequence shown here is derived from an EMBL/GenBank/DDBJ whole genome shotgun (WGS) entry which is preliminary data.</text>
</comment>
<keyword evidence="2" id="KW-1185">Reference proteome</keyword>
<proteinExistence type="predicted"/>
<evidence type="ECO:0000313" key="2">
    <source>
        <dbReference type="Proteomes" id="UP000663791"/>
    </source>
</evidence>
<dbReference type="EMBL" id="JAERTX010000004">
    <property type="protein sequence ID" value="MBM9459142.1"/>
    <property type="molecule type" value="Genomic_DNA"/>
</dbReference>
<name>A0A938Y4N9_9ACTN</name>
<dbReference type="AlphaFoldDB" id="A0A938Y4N9"/>